<dbReference type="GO" id="GO:0009927">
    <property type="term" value="F:histidine phosphotransfer kinase activity"/>
    <property type="evidence" value="ECO:0007669"/>
    <property type="project" value="TreeGrafter"/>
</dbReference>
<feature type="domain" description="PAS" evidence="9">
    <location>
        <begin position="208"/>
        <end position="263"/>
    </location>
</feature>
<dbReference type="InterPro" id="IPR036890">
    <property type="entry name" value="HATPase_C_sf"/>
</dbReference>
<evidence type="ECO:0000256" key="4">
    <source>
        <dbReference type="ARBA" id="ARBA00022679"/>
    </source>
</evidence>
<name>A0A419WNJ3_9BACT</name>
<keyword evidence="3 6" id="KW-0597">Phosphoprotein</keyword>
<dbReference type="InterPro" id="IPR004358">
    <property type="entry name" value="Sig_transdc_His_kin-like_C"/>
</dbReference>
<dbReference type="SUPFAM" id="SSF55785">
    <property type="entry name" value="PYP-like sensor domain (PAS domain)"/>
    <property type="match status" value="2"/>
</dbReference>
<dbReference type="Pfam" id="PF13426">
    <property type="entry name" value="PAS_9"/>
    <property type="match status" value="2"/>
</dbReference>
<dbReference type="CDD" id="cd00082">
    <property type="entry name" value="HisKA"/>
    <property type="match status" value="1"/>
</dbReference>
<evidence type="ECO:0000259" key="8">
    <source>
        <dbReference type="PROSITE" id="PS50110"/>
    </source>
</evidence>
<feature type="domain" description="Response regulatory" evidence="8">
    <location>
        <begin position="869"/>
        <end position="984"/>
    </location>
</feature>
<dbReference type="InterPro" id="IPR001789">
    <property type="entry name" value="Sig_transdc_resp-reg_receiver"/>
</dbReference>
<dbReference type="SUPFAM" id="SSF55781">
    <property type="entry name" value="GAF domain-like"/>
    <property type="match status" value="1"/>
</dbReference>
<dbReference type="GO" id="GO:0000155">
    <property type="term" value="F:phosphorelay sensor kinase activity"/>
    <property type="evidence" value="ECO:0007669"/>
    <property type="project" value="InterPro"/>
</dbReference>
<dbReference type="PROSITE" id="PS50113">
    <property type="entry name" value="PAC"/>
    <property type="match status" value="1"/>
</dbReference>
<dbReference type="InterPro" id="IPR035965">
    <property type="entry name" value="PAS-like_dom_sf"/>
</dbReference>
<dbReference type="Proteomes" id="UP000284531">
    <property type="component" value="Unassembled WGS sequence"/>
</dbReference>
<feature type="domain" description="PAC" evidence="10">
    <location>
        <begin position="559"/>
        <end position="611"/>
    </location>
</feature>
<dbReference type="GO" id="GO:0005886">
    <property type="term" value="C:plasma membrane"/>
    <property type="evidence" value="ECO:0007669"/>
    <property type="project" value="TreeGrafter"/>
</dbReference>
<comment type="catalytic activity">
    <reaction evidence="1">
        <text>ATP + protein L-histidine = ADP + protein N-phospho-L-histidine.</text>
        <dbReference type="EC" id="2.7.13.3"/>
    </reaction>
</comment>
<dbReference type="InterPro" id="IPR000014">
    <property type="entry name" value="PAS"/>
</dbReference>
<evidence type="ECO:0000313" key="11">
    <source>
        <dbReference type="EMBL" id="RKD96976.1"/>
    </source>
</evidence>
<accession>A0A419WNJ3</accession>
<dbReference type="NCBIfam" id="TIGR00229">
    <property type="entry name" value="sensory_box"/>
    <property type="match status" value="2"/>
</dbReference>
<dbReference type="SMART" id="SM00387">
    <property type="entry name" value="HATPase_c"/>
    <property type="match status" value="1"/>
</dbReference>
<dbReference type="PANTHER" id="PTHR43047">
    <property type="entry name" value="TWO-COMPONENT HISTIDINE PROTEIN KINASE"/>
    <property type="match status" value="1"/>
</dbReference>
<dbReference type="InterPro" id="IPR036097">
    <property type="entry name" value="HisK_dim/P_sf"/>
</dbReference>
<dbReference type="InterPro" id="IPR003661">
    <property type="entry name" value="HisK_dim/P_dom"/>
</dbReference>
<dbReference type="AlphaFoldDB" id="A0A419WNJ3"/>
<evidence type="ECO:0000256" key="5">
    <source>
        <dbReference type="ARBA" id="ARBA00022777"/>
    </source>
</evidence>
<dbReference type="EMBL" id="RAPQ01000012">
    <property type="protein sequence ID" value="RKD96976.1"/>
    <property type="molecule type" value="Genomic_DNA"/>
</dbReference>
<dbReference type="PROSITE" id="PS50109">
    <property type="entry name" value="HIS_KIN"/>
    <property type="match status" value="1"/>
</dbReference>
<comment type="caution">
    <text evidence="11">The sequence shown here is derived from an EMBL/GenBank/DDBJ whole genome shotgun (WGS) entry which is preliminary data.</text>
</comment>
<dbReference type="SMART" id="SM00091">
    <property type="entry name" value="PAS"/>
    <property type="match status" value="2"/>
</dbReference>
<dbReference type="PRINTS" id="PR00344">
    <property type="entry name" value="BCTRLSENSOR"/>
</dbReference>
<reference evidence="11 12" key="1">
    <citation type="submission" date="2018-09" db="EMBL/GenBank/DDBJ databases">
        <title>Genomic Encyclopedia of Archaeal and Bacterial Type Strains, Phase II (KMG-II): from individual species to whole genera.</title>
        <authorList>
            <person name="Goeker M."/>
        </authorList>
    </citation>
    <scope>NUCLEOTIDE SEQUENCE [LARGE SCALE GENOMIC DNA]</scope>
    <source>
        <strain evidence="11 12">DSM 21950</strain>
    </source>
</reference>
<dbReference type="PROSITE" id="PS50110">
    <property type="entry name" value="RESPONSE_REGULATORY"/>
    <property type="match status" value="1"/>
</dbReference>
<dbReference type="PANTHER" id="PTHR43047:SF72">
    <property type="entry name" value="OSMOSENSING HISTIDINE PROTEIN KINASE SLN1"/>
    <property type="match status" value="1"/>
</dbReference>
<dbReference type="PROSITE" id="PS50112">
    <property type="entry name" value="PAS"/>
    <property type="match status" value="2"/>
</dbReference>
<dbReference type="CDD" id="cd17546">
    <property type="entry name" value="REC_hyHK_CKI1_RcsC-like"/>
    <property type="match status" value="1"/>
</dbReference>
<dbReference type="CDD" id="cd16922">
    <property type="entry name" value="HATPase_EvgS-ArcB-TorS-like"/>
    <property type="match status" value="1"/>
</dbReference>
<dbReference type="SMART" id="SM00086">
    <property type="entry name" value="PAC"/>
    <property type="match status" value="2"/>
</dbReference>
<dbReference type="SUPFAM" id="SSF47384">
    <property type="entry name" value="Homodimeric domain of signal transducing histidine kinase"/>
    <property type="match status" value="1"/>
</dbReference>
<keyword evidence="12" id="KW-1185">Reference proteome</keyword>
<dbReference type="InterPro" id="IPR000700">
    <property type="entry name" value="PAS-assoc_C"/>
</dbReference>
<dbReference type="InterPro" id="IPR005467">
    <property type="entry name" value="His_kinase_dom"/>
</dbReference>
<keyword evidence="4" id="KW-0808">Transferase</keyword>
<dbReference type="InterPro" id="IPR003594">
    <property type="entry name" value="HATPase_dom"/>
</dbReference>
<dbReference type="Gene3D" id="3.30.450.20">
    <property type="entry name" value="PAS domain"/>
    <property type="match status" value="2"/>
</dbReference>
<evidence type="ECO:0000256" key="3">
    <source>
        <dbReference type="ARBA" id="ARBA00022553"/>
    </source>
</evidence>
<feature type="domain" description="Histidine kinase" evidence="7">
    <location>
        <begin position="629"/>
        <end position="849"/>
    </location>
</feature>
<dbReference type="EC" id="2.7.13.3" evidence="2"/>
<protein>
    <recommendedName>
        <fullName evidence="2">histidine kinase</fullName>
        <ecNumber evidence="2">2.7.13.3</ecNumber>
    </recommendedName>
</protein>
<dbReference type="Pfam" id="PF02518">
    <property type="entry name" value="HATPase_c"/>
    <property type="match status" value="1"/>
</dbReference>
<keyword evidence="5" id="KW-0418">Kinase</keyword>
<dbReference type="CDD" id="cd00130">
    <property type="entry name" value="PAS"/>
    <property type="match status" value="2"/>
</dbReference>
<dbReference type="Gene3D" id="3.30.565.10">
    <property type="entry name" value="Histidine kinase-like ATPase, C-terminal domain"/>
    <property type="match status" value="1"/>
</dbReference>
<dbReference type="Pfam" id="PF00512">
    <property type="entry name" value="HisKA"/>
    <property type="match status" value="1"/>
</dbReference>
<evidence type="ECO:0000256" key="1">
    <source>
        <dbReference type="ARBA" id="ARBA00000085"/>
    </source>
</evidence>
<dbReference type="Gene3D" id="3.40.50.2300">
    <property type="match status" value="1"/>
</dbReference>
<evidence type="ECO:0000313" key="12">
    <source>
        <dbReference type="Proteomes" id="UP000284531"/>
    </source>
</evidence>
<evidence type="ECO:0000256" key="2">
    <source>
        <dbReference type="ARBA" id="ARBA00012438"/>
    </source>
</evidence>
<gene>
    <name evidence="11" type="ORF">BXY64_3933</name>
</gene>
<dbReference type="Pfam" id="PF00072">
    <property type="entry name" value="Response_reg"/>
    <property type="match status" value="1"/>
</dbReference>
<feature type="modified residue" description="4-aspartylphosphate" evidence="6">
    <location>
        <position position="919"/>
    </location>
</feature>
<dbReference type="SMART" id="SM00448">
    <property type="entry name" value="REC"/>
    <property type="match status" value="1"/>
</dbReference>
<dbReference type="Gene3D" id="3.30.450.40">
    <property type="match status" value="1"/>
</dbReference>
<dbReference type="InterPro" id="IPR011006">
    <property type="entry name" value="CheY-like_superfamily"/>
</dbReference>
<organism evidence="11 12">
    <name type="scientific">Marinifilum flexuosum</name>
    <dbReference type="NCBI Taxonomy" id="1117708"/>
    <lineage>
        <taxon>Bacteria</taxon>
        <taxon>Pseudomonadati</taxon>
        <taxon>Bacteroidota</taxon>
        <taxon>Bacteroidia</taxon>
        <taxon>Marinilabiliales</taxon>
        <taxon>Marinifilaceae</taxon>
    </lineage>
</organism>
<evidence type="ECO:0000259" key="9">
    <source>
        <dbReference type="PROSITE" id="PS50112"/>
    </source>
</evidence>
<proteinExistence type="predicted"/>
<dbReference type="SMART" id="SM00388">
    <property type="entry name" value="HisKA"/>
    <property type="match status" value="1"/>
</dbReference>
<evidence type="ECO:0000259" key="10">
    <source>
        <dbReference type="PROSITE" id="PS50113"/>
    </source>
</evidence>
<dbReference type="InterPro" id="IPR001610">
    <property type="entry name" value="PAC"/>
</dbReference>
<dbReference type="InterPro" id="IPR029016">
    <property type="entry name" value="GAF-like_dom_sf"/>
</dbReference>
<dbReference type="SUPFAM" id="SSF55874">
    <property type="entry name" value="ATPase domain of HSP90 chaperone/DNA topoisomerase II/histidine kinase"/>
    <property type="match status" value="1"/>
</dbReference>
<sequence length="985" mass="112879">MTKNLSRDPSNSLYKFDKKEMSKSNLDHFRDIQNPNSLLMMLNVFSELSECPCLLMNFEDKFVNSCSCNAMTLFNGGLIKDGESLFRKISEMKSEREDACIEIVYGPHARGVFVPVKISGELYGYFVYGQFVEENDPIAVKIASGEKLTNEEAVEASLLKVLSREEIEENIEKSIRFAKGIESQFEMSYELRNEVEKNKKATNEIRVQKTFFENLFENSPDAIVILDNEDRVIRVNKEFEKLFEYTLDEALSEKINDLIVPENFKEEGKKYTKQASLGQVLEFTTVRQTKYGKQIHVQVTGKPIFLDKEKVAVYAIYRNVTEEVWKQKQEQIIYGITDILNSSLSQVELVHSIGDLLQPIVGNGKMFLDLISPTNRSLRSFGQKSFKYDRLSFSESISFTAIRRKKKLNLDENQIKEIVEVNGLSLDEIPKRWIGFPLIDNDLVLGVFGVSSYTCSSNLDPDTLKLLEIISVQIALGVKRKKREMELKTLHRSMEQSPASIVITNRDGDIEYVNPKFSQISGYSAEEVIGKNPRILKSGFTPQDVYKQMWEHLKNGEEWNCEFLNVKKNKELYWERANFSAIKDEFGRITHYMATKEDITESKKIEKDLLEAKNKAEESDRMKSAFMANVSHELRTPLNAVIGFSNLCNDSMSIEEILEFVQLINKSGNQLLEVIEDILNFTMIESGNIKKVEEEFLMANFLCEAKKLAAKKQILENKERLTLKFTGDKRYSKILVRNDFHRLMQVVMNLFKNGLKFTNEGSVEFGYFVDGEKLKLYVRDTGVGIEKDKKDIIFDKFRQVDDSITRTFGGTGMGLAISKKIMDMLGGKIEVESEPNKGSTFTLILDCVLSKEEIMQTELPKVEVNHIPTILVAEDELSNYRLIETILKRNKYKVIRAENGAEAIRICKEKSDIDLVLMDMRMPEVDGMQATIEIKKINPNLTIIAQTAYAMNGDKDKALEIGCDDYLSKPIKKELLLEKIKSFIK</sequence>
<dbReference type="SUPFAM" id="SSF52172">
    <property type="entry name" value="CheY-like"/>
    <property type="match status" value="1"/>
</dbReference>
<dbReference type="Gene3D" id="1.10.287.130">
    <property type="match status" value="1"/>
</dbReference>
<evidence type="ECO:0000259" key="7">
    <source>
        <dbReference type="PROSITE" id="PS50109"/>
    </source>
</evidence>
<evidence type="ECO:0000256" key="6">
    <source>
        <dbReference type="PROSITE-ProRule" id="PRU00169"/>
    </source>
</evidence>
<feature type="domain" description="PAS" evidence="9">
    <location>
        <begin position="486"/>
        <end position="544"/>
    </location>
</feature>